<evidence type="ECO:0000313" key="6">
    <source>
        <dbReference type="EMBL" id="ADD08669.1"/>
    </source>
</evidence>
<protein>
    <recommendedName>
        <fullName evidence="4">Large ribosomal subunit protein P1</fullName>
    </recommendedName>
</protein>
<dbReference type="InterPro" id="IPR027534">
    <property type="entry name" value="Ribosomal_P1/P2"/>
</dbReference>
<organism evidence="6 7">
    <name type="scientific">Aciduliprofundum boonei (strain DSM 19572 / T469)</name>
    <dbReference type="NCBI Taxonomy" id="439481"/>
    <lineage>
        <taxon>Archaea</taxon>
        <taxon>Methanobacteriati</taxon>
        <taxon>Thermoplasmatota</taxon>
        <taxon>DHVE2 group</taxon>
        <taxon>Candidatus Aciduliprofundum</taxon>
    </lineage>
</organism>
<feature type="compositionally biased region" description="Basic and acidic residues" evidence="5">
    <location>
        <begin position="72"/>
        <end position="82"/>
    </location>
</feature>
<dbReference type="InterPro" id="IPR022295">
    <property type="entry name" value="Ribosomal_P1_arc"/>
</dbReference>
<dbReference type="eggNOG" id="arCOG04287">
    <property type="taxonomic scope" value="Archaea"/>
</dbReference>
<dbReference type="GeneID" id="8827810"/>
<dbReference type="AlphaFoldDB" id="B5IAH5"/>
<evidence type="ECO:0000256" key="5">
    <source>
        <dbReference type="SAM" id="MobiDB-lite"/>
    </source>
</evidence>
<accession>B5IAH5</accession>
<dbReference type="RefSeq" id="WP_008082518.1">
    <property type="nucleotide sequence ID" value="NC_013926.1"/>
</dbReference>
<dbReference type="Pfam" id="PF00428">
    <property type="entry name" value="Ribosomal_60s"/>
    <property type="match status" value="1"/>
</dbReference>
<sequence>MEYVYSALILHSLGKEINEDAIANIIKAAGAEPDMARIKALVSALSEIDIDEAIKNAAFAPVAAAPAAAAPSEEKEEKKEEEKKEEEEEEKKEEEAIAGLGALFG</sequence>
<dbReference type="STRING" id="439481.Aboo_0860"/>
<evidence type="ECO:0000256" key="4">
    <source>
        <dbReference type="HAMAP-Rule" id="MF_01478"/>
    </source>
</evidence>
<dbReference type="NCBIfam" id="TIGR03685">
    <property type="entry name" value="ribo_P1_arch"/>
    <property type="match status" value="1"/>
</dbReference>
<dbReference type="Proteomes" id="UP000001400">
    <property type="component" value="Chromosome"/>
</dbReference>
<dbReference type="OrthoDB" id="3337at2157"/>
<reference evidence="6" key="1">
    <citation type="submission" date="2010-02" db="EMBL/GenBank/DDBJ databases">
        <title>Complete sequence of Aciduliprofundum boonei T469.</title>
        <authorList>
            <consortium name="US DOE Joint Genome Institute"/>
            <person name="Lucas S."/>
            <person name="Copeland A."/>
            <person name="Lapidus A."/>
            <person name="Cheng J.-F."/>
            <person name="Bruce D."/>
            <person name="Goodwin L."/>
            <person name="Pitluck S."/>
            <person name="Saunders E."/>
            <person name="Detter J.C."/>
            <person name="Han C."/>
            <person name="Tapia R."/>
            <person name="Land M."/>
            <person name="Hauser L."/>
            <person name="Kyrpides N."/>
            <person name="Mikhailova N."/>
            <person name="Flores G."/>
            <person name="Reysenbach A.-L."/>
            <person name="Woyke T."/>
        </authorList>
    </citation>
    <scope>NUCLEOTIDE SEQUENCE</scope>
    <source>
        <strain evidence="6">T469</strain>
    </source>
</reference>
<feature type="region of interest" description="Disordered" evidence="5">
    <location>
        <begin position="65"/>
        <end position="105"/>
    </location>
</feature>
<dbReference type="GO" id="GO:0005840">
    <property type="term" value="C:ribosome"/>
    <property type="evidence" value="ECO:0007669"/>
    <property type="project" value="UniProtKB-KW"/>
</dbReference>
<dbReference type="GO" id="GO:0006414">
    <property type="term" value="P:translational elongation"/>
    <property type="evidence" value="ECO:0007669"/>
    <property type="project" value="InterPro"/>
</dbReference>
<gene>
    <name evidence="4" type="primary">rpl12</name>
    <name evidence="6" type="ordered locus">Aboo_0860</name>
</gene>
<dbReference type="FunFam" id="1.10.10.1410:FF:000002">
    <property type="entry name" value="60S acidic ribosomal protein P2"/>
    <property type="match status" value="1"/>
</dbReference>
<dbReference type="CDD" id="cd05832">
    <property type="entry name" value="Ribosomal_L12p"/>
    <property type="match status" value="1"/>
</dbReference>
<comment type="subunit">
    <text evidence="4">Part of the 50S ribosomal subunit. Homodimer, it forms part of the ribosomal stalk which helps the ribosome interact with GTP-bound translation factors. Forms a heptameric L10(L12)2(L12)2(L12)2 complex, where L10 forms an elongated spine to which the L12 dimers bind in a sequential fashion.</text>
</comment>
<evidence type="ECO:0000256" key="1">
    <source>
        <dbReference type="ARBA" id="ARBA00005436"/>
    </source>
</evidence>
<comment type="function">
    <text evidence="4">Forms part of the ribosomal stalk, playing a central role in the interaction of the ribosome with GTP-bound translation factors.</text>
</comment>
<name>B5IAH5_ACIB4</name>
<feature type="compositionally biased region" description="Acidic residues" evidence="5">
    <location>
        <begin position="83"/>
        <end position="92"/>
    </location>
</feature>
<keyword evidence="3 4" id="KW-0687">Ribonucleoprotein</keyword>
<dbReference type="GO" id="GO:1990904">
    <property type="term" value="C:ribonucleoprotein complex"/>
    <property type="evidence" value="ECO:0007669"/>
    <property type="project" value="UniProtKB-KW"/>
</dbReference>
<dbReference type="GO" id="GO:0003735">
    <property type="term" value="F:structural constituent of ribosome"/>
    <property type="evidence" value="ECO:0007669"/>
    <property type="project" value="InterPro"/>
</dbReference>
<dbReference type="EMBL" id="CP001941">
    <property type="protein sequence ID" value="ADD08669.1"/>
    <property type="molecule type" value="Genomic_DNA"/>
</dbReference>
<dbReference type="KEGG" id="abi:Aboo_0860"/>
<comment type="similarity">
    <text evidence="1 4">Belongs to the eukaryotic ribosomal protein P1/P2 family.</text>
</comment>
<dbReference type="InterPro" id="IPR038716">
    <property type="entry name" value="P1/P2_N_sf"/>
</dbReference>
<evidence type="ECO:0000256" key="3">
    <source>
        <dbReference type="ARBA" id="ARBA00023274"/>
    </source>
</evidence>
<dbReference type="HAMAP" id="MF_01478">
    <property type="entry name" value="Ribosomal_L12_arch"/>
    <property type="match status" value="1"/>
</dbReference>
<proteinExistence type="inferred from homology"/>
<keyword evidence="7" id="KW-1185">Reference proteome</keyword>
<evidence type="ECO:0000313" key="7">
    <source>
        <dbReference type="Proteomes" id="UP000001400"/>
    </source>
</evidence>
<evidence type="ECO:0000256" key="2">
    <source>
        <dbReference type="ARBA" id="ARBA00022980"/>
    </source>
</evidence>
<dbReference type="HOGENOM" id="CLU_114656_2_0_2"/>
<dbReference type="Gene3D" id="1.10.10.1410">
    <property type="match status" value="1"/>
</dbReference>
<keyword evidence="2 4" id="KW-0689">Ribosomal protein</keyword>